<comment type="caution">
    <text evidence="1">The sequence shown here is derived from an EMBL/GenBank/DDBJ whole genome shotgun (WGS) entry which is preliminary data.</text>
</comment>
<name>A0A9N9DI76_9GLOM</name>
<gene>
    <name evidence="1" type="ORF">POCULU_LOCUS9330</name>
</gene>
<dbReference type="EMBL" id="CAJVPJ010003391">
    <property type="protein sequence ID" value="CAG8639304.1"/>
    <property type="molecule type" value="Genomic_DNA"/>
</dbReference>
<reference evidence="1" key="1">
    <citation type="submission" date="2021-06" db="EMBL/GenBank/DDBJ databases">
        <authorList>
            <person name="Kallberg Y."/>
            <person name="Tangrot J."/>
            <person name="Rosling A."/>
        </authorList>
    </citation>
    <scope>NUCLEOTIDE SEQUENCE</scope>
    <source>
        <strain evidence="1">IA702</strain>
    </source>
</reference>
<accession>A0A9N9DI76</accession>
<dbReference type="Proteomes" id="UP000789572">
    <property type="component" value="Unassembled WGS sequence"/>
</dbReference>
<feature type="non-terminal residue" evidence="1">
    <location>
        <position position="69"/>
    </location>
</feature>
<evidence type="ECO:0000313" key="2">
    <source>
        <dbReference type="Proteomes" id="UP000789572"/>
    </source>
</evidence>
<sequence>MSQITDEEVVFSSQYLATLEHNSNCHTMANINQEINDTDLVEEIQLSQDSEDSEGEKSITNYERVYEEM</sequence>
<protein>
    <submittedName>
        <fullName evidence="1">6798_t:CDS:1</fullName>
    </submittedName>
</protein>
<proteinExistence type="predicted"/>
<dbReference type="AlphaFoldDB" id="A0A9N9DI76"/>
<organism evidence="1 2">
    <name type="scientific">Paraglomus occultum</name>
    <dbReference type="NCBI Taxonomy" id="144539"/>
    <lineage>
        <taxon>Eukaryota</taxon>
        <taxon>Fungi</taxon>
        <taxon>Fungi incertae sedis</taxon>
        <taxon>Mucoromycota</taxon>
        <taxon>Glomeromycotina</taxon>
        <taxon>Glomeromycetes</taxon>
        <taxon>Paraglomerales</taxon>
        <taxon>Paraglomeraceae</taxon>
        <taxon>Paraglomus</taxon>
    </lineage>
</organism>
<keyword evidence="2" id="KW-1185">Reference proteome</keyword>
<evidence type="ECO:0000313" key="1">
    <source>
        <dbReference type="EMBL" id="CAG8639304.1"/>
    </source>
</evidence>